<dbReference type="InterPro" id="IPR000905">
    <property type="entry name" value="Gcp-like_dom"/>
</dbReference>
<evidence type="ECO:0000256" key="7">
    <source>
        <dbReference type="ARBA" id="ARBA00023315"/>
    </source>
</evidence>
<dbReference type="FunFam" id="3.30.420.40:FF:000040">
    <property type="entry name" value="tRNA N6-adenosine threonylcarbamoyltransferase"/>
    <property type="match status" value="1"/>
</dbReference>
<organism evidence="10">
    <name type="scientific">marine metagenome</name>
    <dbReference type="NCBI Taxonomy" id="408172"/>
    <lineage>
        <taxon>unclassified sequences</taxon>
        <taxon>metagenomes</taxon>
        <taxon>ecological metagenomes</taxon>
    </lineage>
</organism>
<keyword evidence="6" id="KW-0408">Iron</keyword>
<keyword evidence="2" id="KW-0963">Cytoplasm</keyword>
<evidence type="ECO:0000256" key="6">
    <source>
        <dbReference type="ARBA" id="ARBA00023004"/>
    </source>
</evidence>
<evidence type="ECO:0000256" key="8">
    <source>
        <dbReference type="ARBA" id="ARBA00048117"/>
    </source>
</evidence>
<accession>A0A381PFX9</accession>
<keyword evidence="4" id="KW-0819">tRNA processing</keyword>
<dbReference type="Pfam" id="PF00814">
    <property type="entry name" value="TsaD"/>
    <property type="match status" value="1"/>
</dbReference>
<dbReference type="EC" id="2.3.1.234" evidence="1"/>
<evidence type="ECO:0000259" key="9">
    <source>
        <dbReference type="Pfam" id="PF00814"/>
    </source>
</evidence>
<dbReference type="CDD" id="cd24133">
    <property type="entry name" value="ASKHA_NBD_TsaD_bac"/>
    <property type="match status" value="1"/>
</dbReference>
<dbReference type="NCBIfam" id="TIGR00329">
    <property type="entry name" value="gcp_kae1"/>
    <property type="match status" value="1"/>
</dbReference>
<dbReference type="PRINTS" id="PR00789">
    <property type="entry name" value="OSIALOPTASE"/>
</dbReference>
<dbReference type="InterPro" id="IPR017861">
    <property type="entry name" value="KAE1/TsaD"/>
</dbReference>
<evidence type="ECO:0000313" key="10">
    <source>
        <dbReference type="EMBL" id="SUZ65029.1"/>
    </source>
</evidence>
<evidence type="ECO:0000256" key="3">
    <source>
        <dbReference type="ARBA" id="ARBA00022679"/>
    </source>
</evidence>
<dbReference type="NCBIfam" id="TIGR03723">
    <property type="entry name" value="T6A_TsaD_YgjD"/>
    <property type="match status" value="1"/>
</dbReference>
<feature type="domain" description="Gcp-like" evidence="9">
    <location>
        <begin position="25"/>
        <end position="306"/>
    </location>
</feature>
<protein>
    <recommendedName>
        <fullName evidence="1">N(6)-L-threonylcarbamoyladenine synthase</fullName>
        <ecNumber evidence="1">2.3.1.234</ecNumber>
    </recommendedName>
</protein>
<keyword evidence="3" id="KW-0808">Transferase</keyword>
<comment type="catalytic activity">
    <reaction evidence="8">
        <text>L-threonylcarbamoyladenylate + adenosine(37) in tRNA = N(6)-L-threonylcarbamoyladenosine(37) in tRNA + AMP + H(+)</text>
        <dbReference type="Rhea" id="RHEA:37059"/>
        <dbReference type="Rhea" id="RHEA-COMP:10162"/>
        <dbReference type="Rhea" id="RHEA-COMP:10163"/>
        <dbReference type="ChEBI" id="CHEBI:15378"/>
        <dbReference type="ChEBI" id="CHEBI:73682"/>
        <dbReference type="ChEBI" id="CHEBI:74411"/>
        <dbReference type="ChEBI" id="CHEBI:74418"/>
        <dbReference type="ChEBI" id="CHEBI:456215"/>
        <dbReference type="EC" id="2.3.1.234"/>
    </reaction>
</comment>
<gene>
    <name evidence="10" type="ORF">METZ01_LOCUS17883</name>
</gene>
<dbReference type="GO" id="GO:0046872">
    <property type="term" value="F:metal ion binding"/>
    <property type="evidence" value="ECO:0007669"/>
    <property type="project" value="UniProtKB-KW"/>
</dbReference>
<name>A0A381PFX9_9ZZZZ</name>
<keyword evidence="7" id="KW-0012">Acyltransferase</keyword>
<dbReference type="Gene3D" id="3.30.420.40">
    <property type="match status" value="2"/>
</dbReference>
<dbReference type="InterPro" id="IPR043129">
    <property type="entry name" value="ATPase_NBD"/>
</dbReference>
<reference evidence="10" key="1">
    <citation type="submission" date="2018-05" db="EMBL/GenBank/DDBJ databases">
        <authorList>
            <person name="Lanie J.A."/>
            <person name="Ng W.-L."/>
            <person name="Kazmierczak K.M."/>
            <person name="Andrzejewski T.M."/>
            <person name="Davidsen T.M."/>
            <person name="Wayne K.J."/>
            <person name="Tettelin H."/>
            <person name="Glass J.I."/>
            <person name="Rusch D."/>
            <person name="Podicherti R."/>
            <person name="Tsui H.-C.T."/>
            <person name="Winkler M.E."/>
        </authorList>
    </citation>
    <scope>NUCLEOTIDE SEQUENCE</scope>
</reference>
<dbReference type="GO" id="GO:0061711">
    <property type="term" value="F:tRNA N(6)-L-threonylcarbamoyladenine synthase activity"/>
    <property type="evidence" value="ECO:0007669"/>
    <property type="project" value="UniProtKB-EC"/>
</dbReference>
<evidence type="ECO:0000256" key="2">
    <source>
        <dbReference type="ARBA" id="ARBA00022490"/>
    </source>
</evidence>
<evidence type="ECO:0000256" key="1">
    <source>
        <dbReference type="ARBA" id="ARBA00012156"/>
    </source>
</evidence>
<dbReference type="HAMAP" id="MF_01445">
    <property type="entry name" value="TsaD"/>
    <property type="match status" value="1"/>
</dbReference>
<sequence>MKILGIETSCDETGVAVYDKKENIILTEQIFTQASKHAEYGGVVPELASRDHIPKLLPLITMALNEAKLSSEDLDGIAYTSGPGLRGPLLTGAALAHSLSLGWNKPCVGINHMEAHLLVNLLERPPPVFPFLTLLISGGHCLLIKATDIGKYEILGQTRDDAVGEAFDKVAKLLGLNYPGGPEIEKMAKQGNPLSFDLPRPMTKKDNLDFSFSGLKTAVYYLVKKQKNINTEFIANISASFQNAVSETLVKKCNTALLKQNLSQLVVGGGVAANQYIRDAFRRELNGVDLFFPKPERCTDNGAMVAVAGSYRIQGAELETSIKIRPRWSLSEI</sequence>
<dbReference type="PANTHER" id="PTHR11735">
    <property type="entry name" value="TRNA N6-ADENOSINE THREONYLCARBAMOYLTRANSFERASE"/>
    <property type="match status" value="1"/>
</dbReference>
<keyword evidence="5" id="KW-0479">Metal-binding</keyword>
<dbReference type="AlphaFoldDB" id="A0A381PFX9"/>
<dbReference type="InterPro" id="IPR022450">
    <property type="entry name" value="TsaD"/>
</dbReference>
<dbReference type="GO" id="GO:0002949">
    <property type="term" value="P:tRNA threonylcarbamoyladenosine modification"/>
    <property type="evidence" value="ECO:0007669"/>
    <property type="project" value="InterPro"/>
</dbReference>
<dbReference type="FunFam" id="3.30.420.40:FF:000012">
    <property type="entry name" value="tRNA N6-adenosine threonylcarbamoyltransferase"/>
    <property type="match status" value="1"/>
</dbReference>
<dbReference type="EMBL" id="UINC01000949">
    <property type="protein sequence ID" value="SUZ65029.1"/>
    <property type="molecule type" value="Genomic_DNA"/>
</dbReference>
<dbReference type="SUPFAM" id="SSF53067">
    <property type="entry name" value="Actin-like ATPase domain"/>
    <property type="match status" value="2"/>
</dbReference>
<proteinExistence type="inferred from homology"/>
<evidence type="ECO:0000256" key="4">
    <source>
        <dbReference type="ARBA" id="ARBA00022694"/>
    </source>
</evidence>
<evidence type="ECO:0000256" key="5">
    <source>
        <dbReference type="ARBA" id="ARBA00022723"/>
    </source>
</evidence>
<dbReference type="PANTHER" id="PTHR11735:SF6">
    <property type="entry name" value="TRNA N6-ADENOSINE THREONYLCARBAMOYLTRANSFERASE, MITOCHONDRIAL"/>
    <property type="match status" value="1"/>
</dbReference>